<sequence>MLLRGALKAREEIMAGQQPRMKVLSIFGTRPEAIKMAPLVRALAAEPGIYSRVCITGQHQSMLQQVLDMFELKADYSLDVMRPDQTLNSLTAALYAAIDPILDEMKPDRVLVHGDTTSAMVAAMSAFHRRIPIGHVEAGLRTGDIRQPWPEEMNRRCIDLISDHLFAPTAESRRNVLGERLQGISFVTGNTVIDALHLTAQRIDSNRQLRHALDRQFSFLVPERRVLVVTGHRRENFGDGFLNICKALGELARRDDIQIVYPVHLNPNVLGPVTEHLGDLPNVHLIKPLDYLSFVRLMQRAHVILTDSGGVQEEAPSLGKPVLVMRDVTERPEAVAAGTVRLVGTETDAIIRGVNALFDDDALWQRASHAANPYGDGKASARIVDALMGRPVDEFVAELPRYRTDPVDVQLDTLIQPQPQPQHQHQHQQHRTQHGGRPYRAEIQPALLVGLGQHIAQRRPEWPRQHKGDPEKHDRGQSGGEMQDNDQRYRRTDQHRTSGKAEPRVVGQVIAERCAQRVGDENREPVKSSPFSVDTLSTDNDFSLTYHAQKMAISRVIRIAEPVA</sequence>
<dbReference type="PANTHER" id="PTHR43174">
    <property type="entry name" value="UDP-N-ACETYLGLUCOSAMINE 2-EPIMERASE"/>
    <property type="match status" value="1"/>
</dbReference>
<comment type="similarity">
    <text evidence="3 5">Belongs to the UDP-N-acetylglucosamine 2-epimerase family.</text>
</comment>
<evidence type="ECO:0000256" key="4">
    <source>
        <dbReference type="ARBA" id="ARBA00038858"/>
    </source>
</evidence>
<dbReference type="GO" id="GO:0008761">
    <property type="term" value="F:UDP-N-acetylglucosamine 2-epimerase activity"/>
    <property type="evidence" value="ECO:0007669"/>
    <property type="project" value="UniProtKB-EC"/>
</dbReference>
<comment type="catalytic activity">
    <reaction evidence="2">
        <text>UDP-N-acetyl-alpha-D-glucosamine = UDP-N-acetyl-alpha-D-mannosamine</text>
        <dbReference type="Rhea" id="RHEA:17213"/>
        <dbReference type="ChEBI" id="CHEBI:57705"/>
        <dbReference type="ChEBI" id="CHEBI:68623"/>
        <dbReference type="EC" id="5.1.3.14"/>
    </reaction>
</comment>
<evidence type="ECO:0000256" key="1">
    <source>
        <dbReference type="ARBA" id="ARBA00023235"/>
    </source>
</evidence>
<feature type="domain" description="UDP-N-acetylglucosamine 2-epimerase" evidence="7">
    <location>
        <begin position="42"/>
        <end position="387"/>
    </location>
</feature>
<name>A0A0P9M5L7_PSESX</name>
<dbReference type="Proteomes" id="UP000050356">
    <property type="component" value="Unassembled WGS sequence"/>
</dbReference>
<comment type="caution">
    <text evidence="8">The sequence shown here is derived from an EMBL/GenBank/DDBJ whole genome shotgun (WGS) entry which is preliminary data.</text>
</comment>
<evidence type="ECO:0000256" key="3">
    <source>
        <dbReference type="ARBA" id="ARBA00038209"/>
    </source>
</evidence>
<proteinExistence type="inferred from homology"/>
<gene>
    <name evidence="8" type="ORF">ALO50_01950</name>
</gene>
<reference evidence="8 9" key="1">
    <citation type="submission" date="2015-09" db="EMBL/GenBank/DDBJ databases">
        <title>Genome announcement of multiple Pseudomonas syringae strains.</title>
        <authorList>
            <person name="Thakur S."/>
            <person name="Wang P.W."/>
            <person name="Gong Y."/>
            <person name="Weir B.S."/>
            <person name="Guttman D.S."/>
        </authorList>
    </citation>
    <scope>NUCLEOTIDE SEQUENCE [LARGE SCALE GENOMIC DNA]</scope>
    <source>
        <strain evidence="8 9">ICMP17524</strain>
    </source>
</reference>
<organism evidence="8 9">
    <name type="scientific">Pseudomonas syringae pv. cerasicola</name>
    <dbReference type="NCBI Taxonomy" id="264451"/>
    <lineage>
        <taxon>Bacteria</taxon>
        <taxon>Pseudomonadati</taxon>
        <taxon>Pseudomonadota</taxon>
        <taxon>Gammaproteobacteria</taxon>
        <taxon>Pseudomonadales</taxon>
        <taxon>Pseudomonadaceae</taxon>
        <taxon>Pseudomonas</taxon>
        <taxon>Pseudomonas syringae</taxon>
    </lineage>
</organism>
<protein>
    <recommendedName>
        <fullName evidence="4">UDP-N-acetylglucosamine 2-epimerase (non-hydrolyzing)</fullName>
        <ecNumber evidence="4">5.1.3.14</ecNumber>
    </recommendedName>
</protein>
<feature type="compositionally biased region" description="Basic and acidic residues" evidence="6">
    <location>
        <begin position="458"/>
        <end position="476"/>
    </location>
</feature>
<evidence type="ECO:0000259" key="7">
    <source>
        <dbReference type="Pfam" id="PF02350"/>
    </source>
</evidence>
<dbReference type="AlphaFoldDB" id="A0A0P9M5L7"/>
<dbReference type="InterPro" id="IPR003331">
    <property type="entry name" value="UDP_GlcNAc_Epimerase_2_dom"/>
</dbReference>
<dbReference type="SUPFAM" id="SSF53756">
    <property type="entry name" value="UDP-Glycosyltransferase/glycogen phosphorylase"/>
    <property type="match status" value="1"/>
</dbReference>
<evidence type="ECO:0000256" key="2">
    <source>
        <dbReference type="ARBA" id="ARBA00036080"/>
    </source>
</evidence>
<evidence type="ECO:0000256" key="5">
    <source>
        <dbReference type="RuleBase" id="RU003513"/>
    </source>
</evidence>
<dbReference type="CDD" id="cd03786">
    <property type="entry name" value="GTB_UDP-GlcNAc_2-Epimerase"/>
    <property type="match status" value="1"/>
</dbReference>
<dbReference type="PANTHER" id="PTHR43174:SF2">
    <property type="entry name" value="UDP-N-ACETYLGLUCOSAMINE 2-EPIMERASE"/>
    <property type="match status" value="1"/>
</dbReference>
<evidence type="ECO:0000256" key="6">
    <source>
        <dbReference type="SAM" id="MobiDB-lite"/>
    </source>
</evidence>
<evidence type="ECO:0000313" key="9">
    <source>
        <dbReference type="Proteomes" id="UP000050356"/>
    </source>
</evidence>
<dbReference type="EMBL" id="LJQA01000738">
    <property type="protein sequence ID" value="KPW86714.1"/>
    <property type="molecule type" value="Genomic_DNA"/>
</dbReference>
<accession>A0A0P9M5L7</accession>
<dbReference type="EC" id="5.1.3.14" evidence="4"/>
<dbReference type="NCBIfam" id="TIGR00236">
    <property type="entry name" value="wecB"/>
    <property type="match status" value="1"/>
</dbReference>
<keyword evidence="1 5" id="KW-0413">Isomerase</keyword>
<dbReference type="InterPro" id="IPR029767">
    <property type="entry name" value="WecB-like"/>
</dbReference>
<dbReference type="Pfam" id="PF02350">
    <property type="entry name" value="Epimerase_2"/>
    <property type="match status" value="1"/>
</dbReference>
<dbReference type="Gene3D" id="3.40.50.2000">
    <property type="entry name" value="Glycogen Phosphorylase B"/>
    <property type="match status" value="2"/>
</dbReference>
<feature type="compositionally biased region" description="Basic and acidic residues" evidence="6">
    <location>
        <begin position="485"/>
        <end position="503"/>
    </location>
</feature>
<dbReference type="PATRIC" id="fig|264451.4.peg.2695"/>
<evidence type="ECO:0000313" key="8">
    <source>
        <dbReference type="EMBL" id="KPW86714.1"/>
    </source>
</evidence>
<feature type="region of interest" description="Disordered" evidence="6">
    <location>
        <begin position="458"/>
        <end position="503"/>
    </location>
</feature>